<comment type="similarity">
    <text evidence="9">Belongs to the methyl-accepting chemotaxis (MCP) protein family.</text>
</comment>
<comment type="caution">
    <text evidence="14">The sequence shown here is derived from an EMBL/GenBank/DDBJ whole genome shotgun (WGS) entry which is preliminary data.</text>
</comment>
<evidence type="ECO:0000256" key="4">
    <source>
        <dbReference type="ARBA" id="ARBA00022500"/>
    </source>
</evidence>
<dbReference type="SMART" id="SM00283">
    <property type="entry name" value="MA"/>
    <property type="match status" value="1"/>
</dbReference>
<protein>
    <submittedName>
        <fullName evidence="14">Methyl-accepting chemotaxis protein</fullName>
    </submittedName>
</protein>
<dbReference type="Pfam" id="PF00015">
    <property type="entry name" value="MCPsignal"/>
    <property type="match status" value="1"/>
</dbReference>
<dbReference type="SUPFAM" id="SSF103190">
    <property type="entry name" value="Sensory domain-like"/>
    <property type="match status" value="1"/>
</dbReference>
<dbReference type="Proteomes" id="UP000240904">
    <property type="component" value="Unassembled WGS sequence"/>
</dbReference>
<evidence type="ECO:0000313" key="14">
    <source>
        <dbReference type="EMBL" id="PSW05430.1"/>
    </source>
</evidence>
<evidence type="ECO:0000256" key="5">
    <source>
        <dbReference type="ARBA" id="ARBA00022692"/>
    </source>
</evidence>
<dbReference type="CDD" id="cd06225">
    <property type="entry name" value="HAMP"/>
    <property type="match status" value="1"/>
</dbReference>
<dbReference type="FunFam" id="1.10.287.950:FF:000001">
    <property type="entry name" value="Methyl-accepting chemotaxis sensory transducer"/>
    <property type="match status" value="1"/>
</dbReference>
<dbReference type="Gene3D" id="3.30.450.20">
    <property type="entry name" value="PAS domain"/>
    <property type="match status" value="2"/>
</dbReference>
<accession>A0A2T3MZM3</accession>
<evidence type="ECO:0000259" key="12">
    <source>
        <dbReference type="PROSITE" id="PS50111"/>
    </source>
</evidence>
<keyword evidence="7 11" id="KW-0472">Membrane</keyword>
<dbReference type="Pfam" id="PF02743">
    <property type="entry name" value="dCache_1"/>
    <property type="match status" value="1"/>
</dbReference>
<dbReference type="OrthoDB" id="2489132at2"/>
<keyword evidence="15" id="KW-1185">Reference proteome</keyword>
<keyword evidence="3" id="KW-1003">Cell membrane</keyword>
<dbReference type="CDD" id="cd11386">
    <property type="entry name" value="MCP_signal"/>
    <property type="match status" value="1"/>
</dbReference>
<dbReference type="PROSITE" id="PS50111">
    <property type="entry name" value="CHEMOTAXIS_TRANSDUC_2"/>
    <property type="match status" value="1"/>
</dbReference>
<evidence type="ECO:0000256" key="8">
    <source>
        <dbReference type="ARBA" id="ARBA00023224"/>
    </source>
</evidence>
<dbReference type="PANTHER" id="PTHR32089:SF55">
    <property type="entry name" value="METHYL ACCEPTING SENSORY TRANSDUCER WITH CACHE_2 SMALL MOLECULE BINDING DOMAIN"/>
    <property type="match status" value="1"/>
</dbReference>
<keyword evidence="8 10" id="KW-0807">Transducer</keyword>
<keyword evidence="4" id="KW-0145">Chemotaxis</keyword>
<keyword evidence="6 11" id="KW-1133">Transmembrane helix</keyword>
<evidence type="ECO:0000256" key="10">
    <source>
        <dbReference type="PROSITE-ProRule" id="PRU00284"/>
    </source>
</evidence>
<feature type="domain" description="Methyl-accepting transducer" evidence="12">
    <location>
        <begin position="355"/>
        <end position="591"/>
    </location>
</feature>
<feature type="domain" description="HAMP" evidence="13">
    <location>
        <begin position="296"/>
        <end position="350"/>
    </location>
</feature>
<dbReference type="GO" id="GO:0005886">
    <property type="term" value="C:plasma membrane"/>
    <property type="evidence" value="ECO:0007669"/>
    <property type="project" value="UniProtKB-SubCell"/>
</dbReference>
<dbReference type="PANTHER" id="PTHR32089">
    <property type="entry name" value="METHYL-ACCEPTING CHEMOTAXIS PROTEIN MCPB"/>
    <property type="match status" value="1"/>
</dbReference>
<dbReference type="GO" id="GO:0004888">
    <property type="term" value="F:transmembrane signaling receptor activity"/>
    <property type="evidence" value="ECO:0007669"/>
    <property type="project" value="InterPro"/>
</dbReference>
<dbReference type="SMART" id="SM00304">
    <property type="entry name" value="HAMP"/>
    <property type="match status" value="1"/>
</dbReference>
<name>A0A2T3MZM3_9GAMM</name>
<keyword evidence="5 11" id="KW-0812">Transmembrane</keyword>
<sequence>MKSLGFKNTIITSVIVLVSVCLLAANWLSYADLRDHTIQNINAQSISTVRYEANKIEAWFKSKTRAIDSLVDHYKAGQPSERYVETAKYAKDASDLTTVLYGFDDGRSYSNDGVDDPDEYDPRTRPWYQKGKAANGLDLTDVYNDATTGLPVVSIVKKFGNGVLLGDIELSILADTVKGVDFPGAVTAIVDETGKTLASSSSSLAVGTRLADIGMAKVQKAMLSQDESYLTYSLNGTDQLSFTKSITLVNGKKWYLVIGVNKSIAYAAVDEALADAIISSLVMLSIAIILVVAILNVLYRPILTLKEVVLDLSKGNGDLTRRLPVTSDDDLGQISGGINAFIANLQSLMLEVSQSSEHIASSVDQLKNQTDANNQVLTAHTTETTQIVAAIEEMSATANDVASNASEASQFTHNTNAQVTDSKNAVTGATNTVSQLVEEVENTSTSIVEIGKDTLDITNVLQVIGEIADQTNLLALNAAIEAARAGEQGRGFAVVADEVRALAARTQTSTAEIEQTLNKLRTGSNTAISAMGITKSTCERTVENTSLVANDLDTIAQSVTHINDLNTQIATAAEQQSTVADEITRNMAAIREIVGELSANGEATANETINLAAANSQLKSVVSKFRLQ</sequence>
<organism evidence="14 15">
    <name type="scientific">Photobacterium lipolyticum</name>
    <dbReference type="NCBI Taxonomy" id="266810"/>
    <lineage>
        <taxon>Bacteria</taxon>
        <taxon>Pseudomonadati</taxon>
        <taxon>Pseudomonadota</taxon>
        <taxon>Gammaproteobacteria</taxon>
        <taxon>Vibrionales</taxon>
        <taxon>Vibrionaceae</taxon>
        <taxon>Photobacterium</taxon>
    </lineage>
</organism>
<evidence type="ECO:0000256" key="6">
    <source>
        <dbReference type="ARBA" id="ARBA00022989"/>
    </source>
</evidence>
<evidence type="ECO:0000256" key="11">
    <source>
        <dbReference type="SAM" id="Phobius"/>
    </source>
</evidence>
<gene>
    <name evidence="14" type="ORF">C9I89_09265</name>
</gene>
<dbReference type="RefSeq" id="WP_107283070.1">
    <property type="nucleotide sequence ID" value="NZ_PYMC01000005.1"/>
</dbReference>
<dbReference type="PRINTS" id="PR00260">
    <property type="entry name" value="CHEMTRNSDUCR"/>
</dbReference>
<dbReference type="InterPro" id="IPR033479">
    <property type="entry name" value="dCache_1"/>
</dbReference>
<evidence type="ECO:0000313" key="15">
    <source>
        <dbReference type="Proteomes" id="UP000240904"/>
    </source>
</evidence>
<comment type="subcellular location">
    <subcellularLocation>
        <location evidence="1">Cell inner membrane</location>
    </subcellularLocation>
    <subcellularLocation>
        <location evidence="2">Cell membrane</location>
        <topology evidence="2">Multi-pass membrane protein</topology>
    </subcellularLocation>
</comment>
<dbReference type="Pfam" id="PF00672">
    <property type="entry name" value="HAMP"/>
    <property type="match status" value="1"/>
</dbReference>
<dbReference type="SUPFAM" id="SSF58104">
    <property type="entry name" value="Methyl-accepting chemotaxis protein (MCP) signaling domain"/>
    <property type="match status" value="1"/>
</dbReference>
<evidence type="ECO:0000256" key="3">
    <source>
        <dbReference type="ARBA" id="ARBA00022475"/>
    </source>
</evidence>
<dbReference type="GO" id="GO:0007165">
    <property type="term" value="P:signal transduction"/>
    <property type="evidence" value="ECO:0007669"/>
    <property type="project" value="UniProtKB-KW"/>
</dbReference>
<evidence type="ECO:0000256" key="9">
    <source>
        <dbReference type="ARBA" id="ARBA00029447"/>
    </source>
</evidence>
<evidence type="ECO:0000256" key="7">
    <source>
        <dbReference type="ARBA" id="ARBA00023136"/>
    </source>
</evidence>
<dbReference type="InterPro" id="IPR004090">
    <property type="entry name" value="Chemotax_Me-accpt_rcpt"/>
</dbReference>
<dbReference type="InterPro" id="IPR004089">
    <property type="entry name" value="MCPsignal_dom"/>
</dbReference>
<reference evidence="14 15" key="1">
    <citation type="submission" date="2018-03" db="EMBL/GenBank/DDBJ databases">
        <title>Whole genome sequencing of Histamine producing bacteria.</title>
        <authorList>
            <person name="Butler K."/>
        </authorList>
    </citation>
    <scope>NUCLEOTIDE SEQUENCE [LARGE SCALE GENOMIC DNA]</scope>
    <source>
        <strain evidence="14 15">DSM 16190</strain>
    </source>
</reference>
<dbReference type="GO" id="GO:0006935">
    <property type="term" value="P:chemotaxis"/>
    <property type="evidence" value="ECO:0007669"/>
    <property type="project" value="UniProtKB-KW"/>
</dbReference>
<evidence type="ECO:0000256" key="1">
    <source>
        <dbReference type="ARBA" id="ARBA00004533"/>
    </source>
</evidence>
<feature type="transmembrane region" description="Helical" evidence="11">
    <location>
        <begin position="276"/>
        <end position="299"/>
    </location>
</feature>
<dbReference type="Gene3D" id="1.10.287.950">
    <property type="entry name" value="Methyl-accepting chemotaxis protein"/>
    <property type="match status" value="1"/>
</dbReference>
<dbReference type="InterPro" id="IPR003660">
    <property type="entry name" value="HAMP_dom"/>
</dbReference>
<dbReference type="InterPro" id="IPR029151">
    <property type="entry name" value="Sensor-like_sf"/>
</dbReference>
<proteinExistence type="inferred from homology"/>
<evidence type="ECO:0000259" key="13">
    <source>
        <dbReference type="PROSITE" id="PS50885"/>
    </source>
</evidence>
<dbReference type="AlphaFoldDB" id="A0A2T3MZM3"/>
<evidence type="ECO:0000256" key="2">
    <source>
        <dbReference type="ARBA" id="ARBA00004651"/>
    </source>
</evidence>
<dbReference type="PROSITE" id="PS50885">
    <property type="entry name" value="HAMP"/>
    <property type="match status" value="1"/>
</dbReference>
<dbReference type="EMBL" id="PYMC01000005">
    <property type="protein sequence ID" value="PSW05430.1"/>
    <property type="molecule type" value="Genomic_DNA"/>
</dbReference>